<dbReference type="Gene3D" id="3.40.1000.10">
    <property type="entry name" value="Mog1/PsbP, alpha/beta/alpha sandwich"/>
    <property type="match status" value="1"/>
</dbReference>
<keyword evidence="2" id="KW-1185">Reference proteome</keyword>
<evidence type="ECO:0000313" key="2">
    <source>
        <dbReference type="Proteomes" id="UP000294257"/>
    </source>
</evidence>
<dbReference type="AlphaFoldDB" id="A0A4Q7KGF5"/>
<dbReference type="OrthoDB" id="3686643at2"/>
<evidence type="ECO:0008006" key="3">
    <source>
        <dbReference type="Google" id="ProtNLM"/>
    </source>
</evidence>
<reference evidence="1 2" key="1">
    <citation type="submission" date="2019-02" db="EMBL/GenBank/DDBJ databases">
        <title>Genomic Encyclopedia of Type Strains, Phase IV (KMG-IV): sequencing the most valuable type-strain genomes for metagenomic binning, comparative biology and taxonomic classification.</title>
        <authorList>
            <person name="Goeker M."/>
        </authorList>
    </citation>
    <scope>NUCLEOTIDE SEQUENCE [LARGE SCALE GENOMIC DNA]</scope>
    <source>
        <strain evidence="1 2">DSM 101727</strain>
    </source>
</reference>
<gene>
    <name evidence="1" type="ORF">EV193_115121</name>
</gene>
<protein>
    <recommendedName>
        <fullName evidence="3">Lipoprotein LpqN</fullName>
    </recommendedName>
</protein>
<accession>A0A4Q7KGF5</accession>
<name>A0A4Q7KGF5_9PSEU</name>
<sequence length="165" mass="17714">MATELPVRIEFSLPEGWESVPPNSVGAVLAAFVAVHPASVDRFTANITITGQIRPPEQTMIEIADESVSRLEGADVPVSVRKRVEAGSPESPGLSQVLDLGATVHSQSMELVQCQGFVSMVDVDDPDKRAVIELVLTCRPSQLETVFPDFQDFVRSVRPAGSSVA</sequence>
<dbReference type="RefSeq" id="WP_130348380.1">
    <property type="nucleotide sequence ID" value="NZ_SGWQ01000015.1"/>
</dbReference>
<organism evidence="1 2">
    <name type="scientific">Herbihabitans rhizosphaerae</name>
    <dbReference type="NCBI Taxonomy" id="1872711"/>
    <lineage>
        <taxon>Bacteria</taxon>
        <taxon>Bacillati</taxon>
        <taxon>Actinomycetota</taxon>
        <taxon>Actinomycetes</taxon>
        <taxon>Pseudonocardiales</taxon>
        <taxon>Pseudonocardiaceae</taxon>
        <taxon>Herbihabitans</taxon>
    </lineage>
</organism>
<evidence type="ECO:0000313" key="1">
    <source>
        <dbReference type="EMBL" id="RZS31242.1"/>
    </source>
</evidence>
<proteinExistence type="predicted"/>
<comment type="caution">
    <text evidence="1">The sequence shown here is derived from an EMBL/GenBank/DDBJ whole genome shotgun (WGS) entry which is preliminary data.</text>
</comment>
<dbReference type="EMBL" id="SGWQ01000015">
    <property type="protein sequence ID" value="RZS31242.1"/>
    <property type="molecule type" value="Genomic_DNA"/>
</dbReference>
<dbReference type="Proteomes" id="UP000294257">
    <property type="component" value="Unassembled WGS sequence"/>
</dbReference>